<reference evidence="1 2" key="1">
    <citation type="submission" date="2018-05" db="EMBL/GenBank/DDBJ databases">
        <title>Coraliomargarita sinensis sp. nov., isolated from a marine solar saltern.</title>
        <authorList>
            <person name="Zhou L.Y."/>
        </authorList>
    </citation>
    <scope>NUCLEOTIDE SEQUENCE [LARGE SCALE GENOMIC DNA]</scope>
    <source>
        <strain evidence="1 2">WN38</strain>
    </source>
</reference>
<proteinExistence type="predicted"/>
<dbReference type="GO" id="GO:0006355">
    <property type="term" value="P:regulation of DNA-templated transcription"/>
    <property type="evidence" value="ECO:0007669"/>
    <property type="project" value="InterPro"/>
</dbReference>
<accession>A0A317ZGI6</accession>
<keyword evidence="2" id="KW-1185">Reference proteome</keyword>
<dbReference type="AlphaFoldDB" id="A0A317ZGI6"/>
<dbReference type="InParanoid" id="A0A317ZGI6"/>
<evidence type="ECO:0000313" key="1">
    <source>
        <dbReference type="EMBL" id="PXA04012.1"/>
    </source>
</evidence>
<dbReference type="RefSeq" id="WP_110130959.1">
    <property type="nucleotide sequence ID" value="NZ_QHJQ01000005.1"/>
</dbReference>
<protein>
    <submittedName>
        <fullName evidence="1">Uncharacterized protein</fullName>
    </submittedName>
</protein>
<name>A0A317ZGI6_9BACT</name>
<evidence type="ECO:0000313" key="2">
    <source>
        <dbReference type="Proteomes" id="UP000247099"/>
    </source>
</evidence>
<dbReference type="Proteomes" id="UP000247099">
    <property type="component" value="Unassembled WGS sequence"/>
</dbReference>
<dbReference type="EMBL" id="QHJQ01000005">
    <property type="protein sequence ID" value="PXA04012.1"/>
    <property type="molecule type" value="Genomic_DNA"/>
</dbReference>
<organism evidence="1 2">
    <name type="scientific">Coraliomargarita sinensis</name>
    <dbReference type="NCBI Taxonomy" id="2174842"/>
    <lineage>
        <taxon>Bacteria</taxon>
        <taxon>Pseudomonadati</taxon>
        <taxon>Verrucomicrobiota</taxon>
        <taxon>Opitutia</taxon>
        <taxon>Puniceicoccales</taxon>
        <taxon>Coraliomargaritaceae</taxon>
        <taxon>Coraliomargarita</taxon>
    </lineage>
</organism>
<sequence>MKSSETFTMRLPKEELDRIDNLSDQLDVSRSRLFRRLSELALDALEDEAVSWPIRGMMIYRAEK</sequence>
<gene>
    <name evidence="1" type="ORF">DDZ13_08175</name>
</gene>
<comment type="caution">
    <text evidence="1">The sequence shown here is derived from an EMBL/GenBank/DDBJ whole genome shotgun (WGS) entry which is preliminary data.</text>
</comment>